<evidence type="ECO:0000256" key="2">
    <source>
        <dbReference type="ARBA" id="ARBA00023235"/>
    </source>
</evidence>
<evidence type="ECO:0000256" key="1">
    <source>
        <dbReference type="ARBA" id="ARBA00008558"/>
    </source>
</evidence>
<accession>T1C1Y6</accession>
<keyword evidence="2 3" id="KW-0413">Isomerase</keyword>
<comment type="caution">
    <text evidence="3">The sequence shown here is derived from an EMBL/GenBank/DDBJ whole genome shotgun (WGS) entry which is preliminary data.</text>
</comment>
<name>T1C1Y6_9ZZZZ</name>
<proteinExistence type="inferred from homology"/>
<dbReference type="PANTHER" id="PTHR15108">
    <property type="entry name" value="N-ACYLGLUCOSAMINE-2-EPIMERASE"/>
    <property type="match status" value="1"/>
</dbReference>
<reference evidence="3" key="2">
    <citation type="journal article" date="2014" name="ISME J.">
        <title>Microbial stratification in low pH oxic and suboxic macroscopic growths along an acid mine drainage.</title>
        <authorList>
            <person name="Mendez-Garcia C."/>
            <person name="Mesa V."/>
            <person name="Sprenger R.R."/>
            <person name="Richter M."/>
            <person name="Diez M.S."/>
            <person name="Solano J."/>
            <person name="Bargiela R."/>
            <person name="Golyshina O.V."/>
            <person name="Manteca A."/>
            <person name="Ramos J.L."/>
            <person name="Gallego J.R."/>
            <person name="Llorente I."/>
            <person name="Martins Dos Santos V.A."/>
            <person name="Jensen O.N."/>
            <person name="Pelaez A.I."/>
            <person name="Sanchez J."/>
            <person name="Ferrer M."/>
        </authorList>
    </citation>
    <scope>NUCLEOTIDE SEQUENCE</scope>
</reference>
<dbReference type="AlphaFoldDB" id="T1C1Y6"/>
<sequence>MKPFPDFRAPLFLRDHILEILAFYEPHALDPKGGFYHYFRDDGTVYDRSHRHLVSSTRFVVNHARAWRTFGHLEDRVRMEHGLRFLREKHRDPGTGAYAWTLRDGKPDDRTRHAYGMAFVLLACASALDAGVSEAAGWLLATWELLEQRFYDPAYGLYRDEADEHWTFSPYRGQNANMHLCEALLAAHVATGQQDFLIRAALLADQMVQRQGRLAQGFIWEHYDSDWQIDWDYNRDNPKHLFRPWGFQVGHQIEWAKLLLCLDRVQPASWRLERARWLFDQSFKLGWDDRSGGLYYGLKPDGSPADDDKYFWVQAEAIAAAAHLAVATG</sequence>
<dbReference type="GO" id="GO:0004476">
    <property type="term" value="F:mannose-6-phosphate isomerase activity"/>
    <property type="evidence" value="ECO:0007669"/>
    <property type="project" value="UniProtKB-EC"/>
</dbReference>
<gene>
    <name evidence="3" type="ORF">B1B_01980</name>
</gene>
<dbReference type="EMBL" id="AUZY01001169">
    <property type="protein sequence ID" value="EQD76002.1"/>
    <property type="molecule type" value="Genomic_DNA"/>
</dbReference>
<dbReference type="InterPro" id="IPR010819">
    <property type="entry name" value="AGE/CE"/>
</dbReference>
<evidence type="ECO:0000313" key="3">
    <source>
        <dbReference type="EMBL" id="EQD76002.1"/>
    </source>
</evidence>
<dbReference type="InterPro" id="IPR012341">
    <property type="entry name" value="6hp_glycosidase-like_sf"/>
</dbReference>
<protein>
    <submittedName>
        <fullName evidence="3">N-acylglucosamine 2-epimerase</fullName>
        <ecNumber evidence="3">5.3.1.8</ecNumber>
    </submittedName>
</protein>
<reference evidence="3" key="1">
    <citation type="submission" date="2013-08" db="EMBL/GenBank/DDBJ databases">
        <authorList>
            <person name="Mendez C."/>
            <person name="Richter M."/>
            <person name="Ferrer M."/>
            <person name="Sanchez J."/>
        </authorList>
    </citation>
    <scope>NUCLEOTIDE SEQUENCE</scope>
</reference>
<dbReference type="SUPFAM" id="SSF48208">
    <property type="entry name" value="Six-hairpin glycosidases"/>
    <property type="match status" value="1"/>
</dbReference>
<dbReference type="EC" id="5.3.1.8" evidence="3"/>
<feature type="non-terminal residue" evidence="3">
    <location>
        <position position="329"/>
    </location>
</feature>
<organism evidence="3">
    <name type="scientific">mine drainage metagenome</name>
    <dbReference type="NCBI Taxonomy" id="410659"/>
    <lineage>
        <taxon>unclassified sequences</taxon>
        <taxon>metagenomes</taxon>
        <taxon>ecological metagenomes</taxon>
    </lineage>
</organism>
<dbReference type="Pfam" id="PF07221">
    <property type="entry name" value="GlcNAc_2-epim"/>
    <property type="match status" value="1"/>
</dbReference>
<dbReference type="GO" id="GO:0005975">
    <property type="term" value="P:carbohydrate metabolic process"/>
    <property type="evidence" value="ECO:0007669"/>
    <property type="project" value="InterPro"/>
</dbReference>
<comment type="similarity">
    <text evidence="1">Belongs to the N-acylglucosamine 2-epimerase family.</text>
</comment>
<dbReference type="Gene3D" id="1.50.10.10">
    <property type="match status" value="1"/>
</dbReference>
<dbReference type="InterPro" id="IPR008928">
    <property type="entry name" value="6-hairpin_glycosidase_sf"/>
</dbReference>